<keyword evidence="2 4" id="KW-0808">Transferase</keyword>
<reference evidence="6 7" key="1">
    <citation type="submission" date="2013-08" db="EMBL/GenBank/DDBJ databases">
        <authorList>
            <person name="Weinstock G."/>
            <person name="Sodergren E."/>
            <person name="Wylie T."/>
            <person name="Fulton L."/>
            <person name="Fulton R."/>
            <person name="Fronick C."/>
            <person name="O'Laughlin M."/>
            <person name="Godfrey J."/>
            <person name="Miner T."/>
            <person name="Herter B."/>
            <person name="Appelbaum E."/>
            <person name="Cordes M."/>
            <person name="Lek S."/>
            <person name="Wollam A."/>
            <person name="Pepin K.H."/>
            <person name="Palsikar V.B."/>
            <person name="Mitreva M."/>
            <person name="Wilson R.K."/>
        </authorList>
    </citation>
    <scope>NUCLEOTIDE SEQUENCE [LARGE SCALE GENOMIC DNA]</scope>
    <source>
        <strain evidence="6 7">ATCC 700332</strain>
    </source>
</reference>
<comment type="caution">
    <text evidence="6">The sequence shown here is derived from an EMBL/GenBank/DDBJ whole genome shotgun (WGS) entry which is preliminary data.</text>
</comment>
<evidence type="ECO:0000313" key="7">
    <source>
        <dbReference type="Proteomes" id="UP000016649"/>
    </source>
</evidence>
<dbReference type="Pfam" id="PF00696">
    <property type="entry name" value="AA_kinase"/>
    <property type="match status" value="1"/>
</dbReference>
<gene>
    <name evidence="6" type="ORF">HMPREF9193_01222</name>
</gene>
<evidence type="ECO:0000256" key="2">
    <source>
        <dbReference type="ARBA" id="ARBA00022679"/>
    </source>
</evidence>
<dbReference type="PANTHER" id="PTHR30409:SF1">
    <property type="entry name" value="CARBAMATE KINASE-RELATED"/>
    <property type="match status" value="1"/>
</dbReference>
<dbReference type="CDD" id="cd04235">
    <property type="entry name" value="AAK_CK"/>
    <property type="match status" value="1"/>
</dbReference>
<dbReference type="NCBIfam" id="NF009007">
    <property type="entry name" value="PRK12352.1"/>
    <property type="match status" value="1"/>
</dbReference>
<accession>A0ABN0NYW1</accession>
<dbReference type="RefSeq" id="WP_021687432.1">
    <property type="nucleotide sequence ID" value="NZ_KI260566.1"/>
</dbReference>
<comment type="similarity">
    <text evidence="1 4">Belongs to the carbamate kinase family.</text>
</comment>
<dbReference type="InterPro" id="IPR001048">
    <property type="entry name" value="Asp/Glu/Uridylate_kinase"/>
</dbReference>
<feature type="domain" description="Aspartate/glutamate/uridylate kinase" evidence="5">
    <location>
        <begin position="9"/>
        <end position="284"/>
    </location>
</feature>
<organism evidence="6 7">
    <name type="scientific">Treponema lecithinolyticum ATCC 700332</name>
    <dbReference type="NCBI Taxonomy" id="1321815"/>
    <lineage>
        <taxon>Bacteria</taxon>
        <taxon>Pseudomonadati</taxon>
        <taxon>Spirochaetota</taxon>
        <taxon>Spirochaetia</taxon>
        <taxon>Spirochaetales</taxon>
        <taxon>Treponemataceae</taxon>
        <taxon>Treponema</taxon>
    </lineage>
</organism>
<sequence>MKKQQKTKKRLVVALGGNALGISVQEQLLLASRAAHTIADLAEQGYEIIVGHGNGPQIGLISDAFEKSGTFMPFPECGAMSQGYIGYHLAQTLNAEFKKRAIERPVACIITQAAVDENGEAFKNPTKPIGIFYTKEQAQKIALSTGFTFAEDAGRGYRRVVPSPPPQKIIEAKTIQNLASSGTVVIACGGGGIPVCETPGGSLRGVSAVIDKDRTCALLALEVHADMLIILTAVEKAYLNFNTDKQSALDTLSAAQAKKYIAEGHFASGSMLPKIEACIHFVEGVRSGSSCGDCRTLPCALITSLEKAKEALAGKTGTFITA</sequence>
<dbReference type="PIRSF" id="PIRSF000723">
    <property type="entry name" value="Carbamate_kin"/>
    <property type="match status" value="1"/>
</dbReference>
<keyword evidence="7" id="KW-1185">Reference proteome</keyword>
<dbReference type="GO" id="GO:0016301">
    <property type="term" value="F:kinase activity"/>
    <property type="evidence" value="ECO:0007669"/>
    <property type="project" value="UniProtKB-KW"/>
</dbReference>
<dbReference type="Proteomes" id="UP000016649">
    <property type="component" value="Unassembled WGS sequence"/>
</dbReference>
<evidence type="ECO:0000256" key="3">
    <source>
        <dbReference type="ARBA" id="ARBA00022777"/>
    </source>
</evidence>
<proteinExistence type="inferred from homology"/>
<name>A0ABN0NYW1_TRELE</name>
<keyword evidence="3 4" id="KW-0418">Kinase</keyword>
<evidence type="ECO:0000256" key="4">
    <source>
        <dbReference type="PIRNR" id="PIRNR000723"/>
    </source>
</evidence>
<dbReference type="InterPro" id="IPR003964">
    <property type="entry name" value="Carb_kinase"/>
</dbReference>
<dbReference type="InterPro" id="IPR036393">
    <property type="entry name" value="AceGlu_kinase-like_sf"/>
</dbReference>
<dbReference type="Gene3D" id="3.40.1160.10">
    <property type="entry name" value="Acetylglutamate kinase-like"/>
    <property type="match status" value="1"/>
</dbReference>
<evidence type="ECO:0000259" key="5">
    <source>
        <dbReference type="Pfam" id="PF00696"/>
    </source>
</evidence>
<protein>
    <recommendedName>
        <fullName evidence="4">Carbamate kinase</fullName>
    </recommendedName>
</protein>
<dbReference type="SUPFAM" id="SSF53633">
    <property type="entry name" value="Carbamate kinase-like"/>
    <property type="match status" value="1"/>
</dbReference>
<dbReference type="PRINTS" id="PR01469">
    <property type="entry name" value="CARBMTKINASE"/>
</dbReference>
<evidence type="ECO:0000256" key="1">
    <source>
        <dbReference type="ARBA" id="ARBA00011066"/>
    </source>
</evidence>
<evidence type="ECO:0000313" key="6">
    <source>
        <dbReference type="EMBL" id="ERJ93221.1"/>
    </source>
</evidence>
<dbReference type="EMBL" id="AWVH01000030">
    <property type="protein sequence ID" value="ERJ93221.1"/>
    <property type="molecule type" value="Genomic_DNA"/>
</dbReference>
<dbReference type="PANTHER" id="PTHR30409">
    <property type="entry name" value="CARBAMATE KINASE"/>
    <property type="match status" value="1"/>
</dbReference>